<dbReference type="AlphaFoldDB" id="A0A1L3SU83"/>
<evidence type="ECO:0000256" key="3">
    <source>
        <dbReference type="ARBA" id="ARBA00023163"/>
    </source>
</evidence>
<name>A0A1L3SU83_9HYPH</name>
<dbReference type="Gene3D" id="1.20.120.530">
    <property type="entry name" value="GntR ligand-binding domain-like"/>
    <property type="match status" value="1"/>
</dbReference>
<dbReference type="PANTHER" id="PTHR43537">
    <property type="entry name" value="TRANSCRIPTIONAL REGULATOR, GNTR FAMILY"/>
    <property type="match status" value="1"/>
</dbReference>
<dbReference type="CDD" id="cd07377">
    <property type="entry name" value="WHTH_GntR"/>
    <property type="match status" value="1"/>
</dbReference>
<dbReference type="OrthoDB" id="9815654at2"/>
<dbReference type="Gene3D" id="1.10.10.10">
    <property type="entry name" value="Winged helix-like DNA-binding domain superfamily/Winged helix DNA-binding domain"/>
    <property type="match status" value="1"/>
</dbReference>
<keyword evidence="3" id="KW-0804">Transcription</keyword>
<dbReference type="SMART" id="SM00345">
    <property type="entry name" value="HTH_GNTR"/>
    <property type="match status" value="1"/>
</dbReference>
<keyword evidence="6" id="KW-1185">Reference proteome</keyword>
<gene>
    <name evidence="5" type="ORF">BSQ44_16920</name>
</gene>
<evidence type="ECO:0000313" key="5">
    <source>
        <dbReference type="EMBL" id="APH72862.1"/>
    </source>
</evidence>
<dbReference type="STRING" id="1670800.BSQ44_16920"/>
<feature type="domain" description="HTH gntR-type" evidence="4">
    <location>
        <begin position="26"/>
        <end position="93"/>
    </location>
</feature>
<dbReference type="InterPro" id="IPR000524">
    <property type="entry name" value="Tscrpt_reg_HTH_GntR"/>
</dbReference>
<evidence type="ECO:0000259" key="4">
    <source>
        <dbReference type="PROSITE" id="PS50949"/>
    </source>
</evidence>
<dbReference type="InterPro" id="IPR036388">
    <property type="entry name" value="WH-like_DNA-bd_sf"/>
</dbReference>
<protein>
    <recommendedName>
        <fullName evidence="4">HTH gntR-type domain-containing protein</fullName>
    </recommendedName>
</protein>
<reference evidence="6" key="1">
    <citation type="submission" date="2016-11" db="EMBL/GenBank/DDBJ databases">
        <title>Mesorhizobium oceanicum sp. nov., isolated from deep seawater in South China Sea.</title>
        <authorList>
            <person name="Fu G.-Y."/>
        </authorList>
    </citation>
    <scope>NUCLEOTIDE SEQUENCE [LARGE SCALE GENOMIC DNA]</scope>
    <source>
        <strain evidence="6">B7</strain>
    </source>
</reference>
<dbReference type="Pfam" id="PF00392">
    <property type="entry name" value="GntR"/>
    <property type="match status" value="1"/>
</dbReference>
<dbReference type="SMART" id="SM00895">
    <property type="entry name" value="FCD"/>
    <property type="match status" value="1"/>
</dbReference>
<dbReference type="GO" id="GO:0003677">
    <property type="term" value="F:DNA binding"/>
    <property type="evidence" value="ECO:0007669"/>
    <property type="project" value="UniProtKB-KW"/>
</dbReference>
<dbReference type="EMBL" id="CP018171">
    <property type="protein sequence ID" value="APH72862.1"/>
    <property type="molecule type" value="Genomic_DNA"/>
</dbReference>
<dbReference type="PROSITE" id="PS50949">
    <property type="entry name" value="HTH_GNTR"/>
    <property type="match status" value="1"/>
</dbReference>
<dbReference type="SUPFAM" id="SSF46785">
    <property type="entry name" value="Winged helix' DNA-binding domain"/>
    <property type="match status" value="1"/>
</dbReference>
<keyword evidence="2" id="KW-0238">DNA-binding</keyword>
<dbReference type="InterPro" id="IPR008920">
    <property type="entry name" value="TF_FadR/GntR_C"/>
</dbReference>
<dbReference type="InterPro" id="IPR036390">
    <property type="entry name" value="WH_DNA-bd_sf"/>
</dbReference>
<dbReference type="KEGG" id="meso:BSQ44_16920"/>
<dbReference type="SUPFAM" id="SSF48008">
    <property type="entry name" value="GntR ligand-binding domain-like"/>
    <property type="match status" value="1"/>
</dbReference>
<evidence type="ECO:0000256" key="1">
    <source>
        <dbReference type="ARBA" id="ARBA00023015"/>
    </source>
</evidence>
<dbReference type="Proteomes" id="UP000182840">
    <property type="component" value="Chromosome"/>
</dbReference>
<dbReference type="Pfam" id="PF07729">
    <property type="entry name" value="FCD"/>
    <property type="match status" value="1"/>
</dbReference>
<organism evidence="5 6">
    <name type="scientific">Aquibium oceanicum</name>
    <dbReference type="NCBI Taxonomy" id="1670800"/>
    <lineage>
        <taxon>Bacteria</taxon>
        <taxon>Pseudomonadati</taxon>
        <taxon>Pseudomonadota</taxon>
        <taxon>Alphaproteobacteria</taxon>
        <taxon>Hyphomicrobiales</taxon>
        <taxon>Phyllobacteriaceae</taxon>
        <taxon>Aquibium</taxon>
    </lineage>
</organism>
<dbReference type="InterPro" id="IPR011711">
    <property type="entry name" value="GntR_C"/>
</dbReference>
<dbReference type="RefSeq" id="WP_072606274.1">
    <property type="nucleotide sequence ID" value="NZ_CP018171.1"/>
</dbReference>
<dbReference type="GO" id="GO:0003700">
    <property type="term" value="F:DNA-binding transcription factor activity"/>
    <property type="evidence" value="ECO:0007669"/>
    <property type="project" value="InterPro"/>
</dbReference>
<evidence type="ECO:0000313" key="6">
    <source>
        <dbReference type="Proteomes" id="UP000182840"/>
    </source>
</evidence>
<proteinExistence type="predicted"/>
<dbReference type="PANTHER" id="PTHR43537:SF39">
    <property type="entry name" value="HTH-TYPE TRANSCRIPTIONAL REGULATOR MCBR"/>
    <property type="match status" value="1"/>
</dbReference>
<keyword evidence="1" id="KW-0805">Transcription regulation</keyword>
<accession>A0A1L3SU83</accession>
<evidence type="ECO:0000256" key="2">
    <source>
        <dbReference type="ARBA" id="ARBA00023125"/>
    </source>
</evidence>
<sequence length="234" mass="26153">MNRRPGPGRQQSQAPELEAIDVALSETVERQVYRSIRQAMMSGRIAPGTSLTSRSLAHVLKVSSQPVRDALKRLEADGVLEGRPQIGFFLRRVTQREYRDIIQIRQRLEGLAGRVAIGSVDAGKIRELERINERLIGLDTTKEALADNHRFHFTIYRMADRPTLLALIENLWVRMGPALHYHPSKINSADLMALHNEIIRALRDRDADAVEAAIASDLGSAADLIVPRLPSDEA</sequence>